<comment type="caution">
    <text evidence="2">The sequence shown here is derived from an EMBL/GenBank/DDBJ whole genome shotgun (WGS) entry which is preliminary data.</text>
</comment>
<accession>A0A9X4L309</accession>
<dbReference type="AlphaFoldDB" id="A0A9X4L309"/>
<gene>
    <name evidence="2" type="ORF">OMP40_26720</name>
</gene>
<evidence type="ECO:0000313" key="2">
    <source>
        <dbReference type="EMBL" id="MDG0812527.1"/>
    </source>
</evidence>
<reference evidence="2" key="1">
    <citation type="submission" date="2022-10" db="EMBL/GenBank/DDBJ databases">
        <title>Comparative genomic analysis of Cohnella hashimotonis sp. nov., isolated from the International Space Station.</title>
        <authorList>
            <person name="Simpson A."/>
            <person name="Venkateswaran K."/>
        </authorList>
    </citation>
    <scope>NUCLEOTIDE SEQUENCE</scope>
    <source>
        <strain evidence="2">DSM 28161</strain>
    </source>
</reference>
<evidence type="ECO:0000259" key="1">
    <source>
        <dbReference type="Pfam" id="PF02589"/>
    </source>
</evidence>
<evidence type="ECO:0000313" key="3">
    <source>
        <dbReference type="Proteomes" id="UP001153404"/>
    </source>
</evidence>
<feature type="domain" description="LUD" evidence="1">
    <location>
        <begin position="74"/>
        <end position="252"/>
    </location>
</feature>
<organism evidence="2 3">
    <name type="scientific">Cohnella rhizosphaerae</name>
    <dbReference type="NCBI Taxonomy" id="1457232"/>
    <lineage>
        <taxon>Bacteria</taxon>
        <taxon>Bacillati</taxon>
        <taxon>Bacillota</taxon>
        <taxon>Bacilli</taxon>
        <taxon>Bacillales</taxon>
        <taxon>Paenibacillaceae</taxon>
        <taxon>Cohnella</taxon>
    </lineage>
</organism>
<dbReference type="Gene3D" id="3.40.50.10420">
    <property type="entry name" value="NagB/RpiA/CoA transferase-like"/>
    <property type="match status" value="1"/>
</dbReference>
<dbReference type="PANTHER" id="PTHR43682:SF1">
    <property type="entry name" value="LACTATE UTILIZATION PROTEIN C"/>
    <property type="match status" value="1"/>
</dbReference>
<dbReference type="InterPro" id="IPR003741">
    <property type="entry name" value="LUD_dom"/>
</dbReference>
<dbReference type="Pfam" id="PF02589">
    <property type="entry name" value="LUD_dom"/>
    <property type="match status" value="1"/>
</dbReference>
<dbReference type="InterPro" id="IPR037171">
    <property type="entry name" value="NagB/RpiA_transferase-like"/>
</dbReference>
<protein>
    <submittedName>
        <fullName evidence="2">LUD domain-containing protein</fullName>
    </submittedName>
</protein>
<dbReference type="SUPFAM" id="SSF100950">
    <property type="entry name" value="NagB/RpiA/CoA transferase-like"/>
    <property type="match status" value="1"/>
</dbReference>
<keyword evidence="3" id="KW-1185">Reference proteome</keyword>
<dbReference type="PANTHER" id="PTHR43682">
    <property type="entry name" value="LACTATE UTILIZATION PROTEIN C"/>
    <property type="match status" value="1"/>
</dbReference>
<proteinExistence type="predicted"/>
<sequence>MADINRQTGAAGGESERAAWLAEMERASRAKQETFMNGIAARLRHPRMTSKPAQPVRGAPDFWRTFDWTPEERVERFEANWRSVGGHTARAKDLAEAGRFIAERAQELSARIIVRQDQAELASLGLESSVPDAEVSVWNADEDVAWKARAAEADIGVVIADQALAYTGTVVVRSAPNKGRSVSLLPTVLFILIPAERLGTRLGEALIPMDEGGRDALPAGVHFITGPSRSSDIENDLTIGVHGPGVVYAVIIG</sequence>
<dbReference type="InterPro" id="IPR024185">
    <property type="entry name" value="FTHF_cligase-like_sf"/>
</dbReference>
<dbReference type="RefSeq" id="WP_277535890.1">
    <property type="nucleotide sequence ID" value="NZ_JAPDIA010000008.1"/>
</dbReference>
<dbReference type="Proteomes" id="UP001153404">
    <property type="component" value="Unassembled WGS sequence"/>
</dbReference>
<dbReference type="EMBL" id="JAPDIA010000008">
    <property type="protein sequence ID" value="MDG0812527.1"/>
    <property type="molecule type" value="Genomic_DNA"/>
</dbReference>
<name>A0A9X4L309_9BACL</name>